<dbReference type="SUPFAM" id="SSF64076">
    <property type="entry name" value="MTH938-like"/>
    <property type="match status" value="1"/>
</dbReference>
<dbReference type="EMBL" id="MHOJ01000007">
    <property type="protein sequence ID" value="OGZ62873.1"/>
    <property type="molecule type" value="Genomic_DNA"/>
</dbReference>
<dbReference type="Gene3D" id="3.40.1230.10">
    <property type="entry name" value="MTH938-like"/>
    <property type="match status" value="1"/>
</dbReference>
<name>A0A1G2HK95_9BACT</name>
<evidence type="ECO:0000313" key="1">
    <source>
        <dbReference type="EMBL" id="OGZ62873.1"/>
    </source>
</evidence>
<dbReference type="AlphaFoldDB" id="A0A1G2HK95"/>
<evidence type="ECO:0008006" key="3">
    <source>
        <dbReference type="Google" id="ProtNLM"/>
    </source>
</evidence>
<protein>
    <recommendedName>
        <fullName evidence="3">Mth938-like domain-containing protein</fullName>
    </recommendedName>
</protein>
<dbReference type="PANTHER" id="PTHR21192:SF2">
    <property type="entry name" value="NADH DEHYDROGENASE [UBIQUINONE] 1 ALPHA SUBCOMPLEX ASSEMBLY FACTOR 3"/>
    <property type="match status" value="1"/>
</dbReference>
<dbReference type="Proteomes" id="UP000178509">
    <property type="component" value="Unassembled WGS sequence"/>
</dbReference>
<reference evidence="1 2" key="1">
    <citation type="journal article" date="2016" name="Nat. Commun.">
        <title>Thousands of microbial genomes shed light on interconnected biogeochemical processes in an aquifer system.</title>
        <authorList>
            <person name="Anantharaman K."/>
            <person name="Brown C.T."/>
            <person name="Hug L.A."/>
            <person name="Sharon I."/>
            <person name="Castelle C.J."/>
            <person name="Probst A.J."/>
            <person name="Thomas B.C."/>
            <person name="Singh A."/>
            <person name="Wilkins M.J."/>
            <person name="Karaoz U."/>
            <person name="Brodie E.L."/>
            <person name="Williams K.H."/>
            <person name="Hubbard S.S."/>
            <person name="Banfield J.F."/>
        </authorList>
    </citation>
    <scope>NUCLEOTIDE SEQUENCE [LARGE SCALE GENOMIC DNA]</scope>
</reference>
<dbReference type="PANTHER" id="PTHR21192">
    <property type="entry name" value="NUCLEAR PROTEIN E3-3"/>
    <property type="match status" value="1"/>
</dbReference>
<organism evidence="1 2">
    <name type="scientific">Candidatus Spechtbacteria bacterium RIFCSPLOWO2_02_FULL_38_8</name>
    <dbReference type="NCBI Taxonomy" id="1802164"/>
    <lineage>
        <taxon>Bacteria</taxon>
        <taxon>Candidatus Spechtiibacteriota</taxon>
    </lineage>
</organism>
<dbReference type="InterPro" id="IPR036748">
    <property type="entry name" value="MTH938-like_sf"/>
</dbReference>
<gene>
    <name evidence="1" type="ORF">A3H51_02655</name>
</gene>
<dbReference type="InterPro" id="IPR007523">
    <property type="entry name" value="NDUFAF3/AAMDC"/>
</dbReference>
<sequence length="122" mass="13309">MPLIEDHSTAVYQIRAFSPGKITINDTIFTQNLIISPNRLIQSWRLASIHALTDQDLAIFLELDADIILLGTGEKSVILSAQQLAVLSEAQYHVECMNTAAACRTYIALTAEGRKVAAGLIV</sequence>
<accession>A0A1G2HK95</accession>
<proteinExistence type="predicted"/>
<evidence type="ECO:0000313" key="2">
    <source>
        <dbReference type="Proteomes" id="UP000178509"/>
    </source>
</evidence>
<dbReference type="Pfam" id="PF04430">
    <property type="entry name" value="DUF498"/>
    <property type="match status" value="1"/>
</dbReference>
<comment type="caution">
    <text evidence="1">The sequence shown here is derived from an EMBL/GenBank/DDBJ whole genome shotgun (WGS) entry which is preliminary data.</text>
</comment>